<evidence type="ECO:0000313" key="1">
    <source>
        <dbReference type="EMBL" id="KAF0852267.1"/>
    </source>
</evidence>
<dbReference type="Proteomes" id="UP000799049">
    <property type="component" value="Unassembled WGS sequence"/>
</dbReference>
<protein>
    <submittedName>
        <fullName evidence="1">Mitochondrial Complex I (CI) NADH:ubiquinone oxidoreductase subunit gamma carbonic anhydrase 2</fullName>
    </submittedName>
</protein>
<organism evidence="1 2">
    <name type="scientific">Andalucia godoyi</name>
    <name type="common">Flagellate</name>
    <dbReference type="NCBI Taxonomy" id="505711"/>
    <lineage>
        <taxon>Eukaryota</taxon>
        <taxon>Discoba</taxon>
        <taxon>Jakobida</taxon>
        <taxon>Andalucina</taxon>
        <taxon>Andaluciidae</taxon>
        <taxon>Andalucia</taxon>
    </lineage>
</organism>
<sequence length="247" mass="26456">MTFLTSVTRNLGAALRESGQALERLGVRLQGQYAYEETLNRHRRVSPFADKYPQIEKGTFVAPNATVLGDVSISSDASVWYGAVIRGDVNHVKIGPSASIQDRAVIHVAKIGGDFPTLIGARAVVEPGAIVHAATLKDGAFVGAGAKVLDGAVVGEEAMVAAGALVTPGTKIPDGQLWSGSPAKFERDLSAQEKKDMRAAAEKIVLLAKKHQAEAEKPFDVVRAERIVREAEEERHQDYVSKIGYSQ</sequence>
<evidence type="ECO:0000313" key="2">
    <source>
        <dbReference type="Proteomes" id="UP000799049"/>
    </source>
</evidence>
<dbReference type="InterPro" id="IPR011004">
    <property type="entry name" value="Trimer_LpxA-like_sf"/>
</dbReference>
<dbReference type="AlphaFoldDB" id="A0A8K0AIG2"/>
<dbReference type="SUPFAM" id="SSF51161">
    <property type="entry name" value="Trimeric LpxA-like enzymes"/>
    <property type="match status" value="1"/>
</dbReference>
<dbReference type="PANTHER" id="PTHR13061:SF29">
    <property type="entry name" value="GAMMA CARBONIC ANHYDRASE-LIKE 1, MITOCHONDRIAL-RELATED"/>
    <property type="match status" value="1"/>
</dbReference>
<dbReference type="InterPro" id="IPR050484">
    <property type="entry name" value="Transf_Hexapept/Carb_Anhydrase"/>
</dbReference>
<proteinExistence type="predicted"/>
<dbReference type="InterPro" id="IPR047324">
    <property type="entry name" value="LbH_gamma_CA-like"/>
</dbReference>
<dbReference type="EMBL" id="VRVR01000049">
    <property type="protein sequence ID" value="KAF0852267.1"/>
    <property type="molecule type" value="Genomic_DNA"/>
</dbReference>
<gene>
    <name evidence="1" type="ORF">ANDGO_00766</name>
</gene>
<keyword evidence="2" id="KW-1185">Reference proteome</keyword>
<dbReference type="Gene3D" id="2.160.10.10">
    <property type="entry name" value="Hexapeptide repeat proteins"/>
    <property type="match status" value="1"/>
</dbReference>
<dbReference type="PANTHER" id="PTHR13061">
    <property type="entry name" value="DYNACTIN SUBUNIT P25"/>
    <property type="match status" value="1"/>
</dbReference>
<dbReference type="CDD" id="cd04645">
    <property type="entry name" value="LbH_gamma_CA_like"/>
    <property type="match status" value="1"/>
</dbReference>
<dbReference type="OrthoDB" id="25818at2759"/>
<comment type="caution">
    <text evidence="1">The sequence shown here is derived from an EMBL/GenBank/DDBJ whole genome shotgun (WGS) entry which is preliminary data.</text>
</comment>
<accession>A0A8K0AIG2</accession>
<name>A0A8K0AIG2_ANDGO</name>
<reference evidence="1" key="1">
    <citation type="submission" date="2019-09" db="EMBL/GenBank/DDBJ databases">
        <title>The Mitochondrial Proteome of the Jakobid, Andalucia godoyi, a Protist With the Most Gene-Rich and Bacteria-Like Mitochondrial Genome.</title>
        <authorList>
            <person name="Gray M.W."/>
            <person name="Burger G."/>
            <person name="Derelle R."/>
            <person name="Klimes V."/>
            <person name="Leger M."/>
            <person name="Sarrasin M."/>
            <person name="Vlcek C."/>
            <person name="Roger A.J."/>
            <person name="Elias M."/>
            <person name="Lang B.F."/>
        </authorList>
    </citation>
    <scope>NUCLEOTIDE SEQUENCE</scope>
    <source>
        <strain evidence="1">And28</strain>
    </source>
</reference>